<organism evidence="9 10">
    <name type="scientific">Arachis hypogaea</name>
    <name type="common">Peanut</name>
    <dbReference type="NCBI Taxonomy" id="3818"/>
    <lineage>
        <taxon>Eukaryota</taxon>
        <taxon>Viridiplantae</taxon>
        <taxon>Streptophyta</taxon>
        <taxon>Embryophyta</taxon>
        <taxon>Tracheophyta</taxon>
        <taxon>Spermatophyta</taxon>
        <taxon>Magnoliopsida</taxon>
        <taxon>eudicotyledons</taxon>
        <taxon>Gunneridae</taxon>
        <taxon>Pentapetalae</taxon>
        <taxon>rosids</taxon>
        <taxon>fabids</taxon>
        <taxon>Fabales</taxon>
        <taxon>Fabaceae</taxon>
        <taxon>Papilionoideae</taxon>
        <taxon>50 kb inversion clade</taxon>
        <taxon>dalbergioids sensu lato</taxon>
        <taxon>Dalbergieae</taxon>
        <taxon>Pterocarpus clade</taxon>
        <taxon>Arachis</taxon>
    </lineage>
</organism>
<keyword evidence="3 6" id="KW-0967">Endosome</keyword>
<dbReference type="Pfam" id="PF11605">
    <property type="entry name" value="Vps36_ESCRT-II"/>
    <property type="match status" value="1"/>
</dbReference>
<dbReference type="Pfam" id="PF04157">
    <property type="entry name" value="EAP30"/>
    <property type="match status" value="1"/>
</dbReference>
<accession>A0A445CXW0</accession>
<evidence type="ECO:0000256" key="4">
    <source>
        <dbReference type="ARBA" id="ARBA00022927"/>
    </source>
</evidence>
<comment type="function">
    <text evidence="6">Component of the ESCRT-II complex (endosomal sorting complex required for transport II), which is required for multivesicular body (MVB) formation and sorting of endosomal cargo proteins into MVBs.</text>
</comment>
<comment type="subunit">
    <text evidence="6">Component of the endosomal sorting complex required for transport II (ESCRT-II).</text>
</comment>
<dbReference type="GO" id="GO:0032266">
    <property type="term" value="F:phosphatidylinositol-3-phosphate binding"/>
    <property type="evidence" value="ECO:0007669"/>
    <property type="project" value="UniProtKB-UniRule"/>
</dbReference>
<dbReference type="EMBL" id="SDMP01000006">
    <property type="protein sequence ID" value="RYR55767.1"/>
    <property type="molecule type" value="Genomic_DNA"/>
</dbReference>
<dbReference type="InterPro" id="IPR036390">
    <property type="entry name" value="WH_DNA-bd_sf"/>
</dbReference>
<dbReference type="AlphaFoldDB" id="A0A445CXW0"/>
<feature type="compositionally biased region" description="Low complexity" evidence="7">
    <location>
        <begin position="197"/>
        <end position="218"/>
    </location>
</feature>
<dbReference type="FunFam" id="1.10.10.10:FF:000368">
    <property type="entry name" value="vacuolar protein sorting-associated protein 36-like"/>
    <property type="match status" value="1"/>
</dbReference>
<evidence type="ECO:0000256" key="1">
    <source>
        <dbReference type="ARBA" id="ARBA00009697"/>
    </source>
</evidence>
<dbReference type="STRING" id="3818.A0A445CXW0"/>
<evidence type="ECO:0000313" key="9">
    <source>
        <dbReference type="EMBL" id="RYR55767.1"/>
    </source>
</evidence>
<name>A0A445CXW0_ARAHY</name>
<comment type="caution">
    <text evidence="9">The sequence shown here is derived from an EMBL/GenBank/DDBJ whole genome shotgun (WGS) entry which is preliminary data.</text>
</comment>
<comment type="similarity">
    <text evidence="1 6">Belongs to the VPS36 family.</text>
</comment>
<keyword evidence="10" id="KW-1185">Reference proteome</keyword>
<gene>
    <name evidence="9" type="ORF">Ahy_A06g030940</name>
</gene>
<evidence type="ECO:0000256" key="2">
    <source>
        <dbReference type="ARBA" id="ARBA00022448"/>
    </source>
</evidence>
<dbReference type="Gene3D" id="6.10.140.260">
    <property type="match status" value="1"/>
</dbReference>
<dbReference type="InterPro" id="IPR021648">
    <property type="entry name" value="GLUE_dom"/>
</dbReference>
<evidence type="ECO:0000313" key="10">
    <source>
        <dbReference type="Proteomes" id="UP000289738"/>
    </source>
</evidence>
<evidence type="ECO:0000256" key="7">
    <source>
        <dbReference type="SAM" id="MobiDB-lite"/>
    </source>
</evidence>
<dbReference type="GO" id="GO:0000814">
    <property type="term" value="C:ESCRT II complex"/>
    <property type="evidence" value="ECO:0007669"/>
    <property type="project" value="UniProtKB-UniRule"/>
</dbReference>
<dbReference type="GO" id="GO:0043130">
    <property type="term" value="F:ubiquitin binding"/>
    <property type="evidence" value="ECO:0007669"/>
    <property type="project" value="UniProtKB-UniRule"/>
</dbReference>
<protein>
    <recommendedName>
        <fullName evidence="6">Vacuolar protein-sorting-associated protein 36</fullName>
    </recommendedName>
    <alternativeName>
        <fullName evidence="6">ESCRT-II complex subunit VPS36</fullName>
    </alternativeName>
</protein>
<proteinExistence type="inferred from homology"/>
<reference evidence="9 10" key="1">
    <citation type="submission" date="2019-01" db="EMBL/GenBank/DDBJ databases">
        <title>Sequencing of cultivated peanut Arachis hypogaea provides insights into genome evolution and oil improvement.</title>
        <authorList>
            <person name="Chen X."/>
        </authorList>
    </citation>
    <scope>NUCLEOTIDE SEQUENCE [LARGE SCALE GENOMIC DNA]</scope>
    <source>
        <strain evidence="10">cv. Fuhuasheng</strain>
        <tissue evidence="9">Leaves</tissue>
    </source>
</reference>
<dbReference type="InterPro" id="IPR040608">
    <property type="entry name" value="Snf8/Vps36"/>
</dbReference>
<dbReference type="InterPro" id="IPR037855">
    <property type="entry name" value="Vps36"/>
</dbReference>
<dbReference type="PANTHER" id="PTHR13128:SF12">
    <property type="entry name" value="VACUOLAR PROTEIN-SORTING-ASSOCIATED PROTEIN 36"/>
    <property type="match status" value="1"/>
</dbReference>
<keyword evidence="6" id="KW-0963">Cytoplasm</keyword>
<evidence type="ECO:0000256" key="6">
    <source>
        <dbReference type="RuleBase" id="RU367095"/>
    </source>
</evidence>
<dbReference type="Proteomes" id="UP000289738">
    <property type="component" value="Chromosome A06"/>
</dbReference>
<dbReference type="Gene3D" id="1.10.10.10">
    <property type="entry name" value="Winged helix-like DNA-binding domain superfamily/Winged helix DNA-binding domain"/>
    <property type="match status" value="2"/>
</dbReference>
<dbReference type="PROSITE" id="PS51495">
    <property type="entry name" value="GLUE"/>
    <property type="match status" value="1"/>
</dbReference>
<keyword evidence="5" id="KW-0175">Coiled coil</keyword>
<keyword evidence="4 6" id="KW-0653">Protein transport</keyword>
<dbReference type="GO" id="GO:0043328">
    <property type="term" value="P:protein transport to vacuole involved in ubiquitin-dependent protein catabolic process via the multivesicular body sorting pathway"/>
    <property type="evidence" value="ECO:0007669"/>
    <property type="project" value="UniProtKB-UniRule"/>
</dbReference>
<dbReference type="FunFam" id="2.30.29.30:FF:000601">
    <property type="entry name" value="Vacuolar protein sorting-associated protein 36"/>
    <property type="match status" value="1"/>
</dbReference>
<feature type="domain" description="GLUE N-terminal" evidence="8">
    <location>
        <begin position="52"/>
        <end position="199"/>
    </location>
</feature>
<sequence>MESKMIESSKKPNTETEEVKSTRLCRDFSLGVEFCHSQSPASPMSGNFLPPVQLTASGRPVLQRNEIECFYLSSVDLISEDEPTTIPFPNLKSGLLILTSHRLLWISDSSSSEITGAFAVPLAAISHIFSHKKSIKSMFASPRIRFQLSLTPDGRVSGHGLRSVVATIVLRGKGDCDAFLTKFWENWRARAWEDDGPAPGSSSGSGFSSNSGSAPASSGIYSSDGTVRMVGVAGILRKEQEMWESTDKSLQDAFQDLNALMSKAKEMVMLAEKMRQKLLSGSTSQTNASNDEEMGTKEEMQDWLLSVGIISPVTKESAGAMYHQQLSRQLADFVKVPLERAGGIVNLIDIYCLFNRARGTELISPDDLLQACSLWEKFDVPVVLRKFDSGVMVIQNKSHSDEEVFTKIKVLVMKPDTLRAGISASDAARTLGVAPAMAKEHLLSAESKGLLCRDISADGFRFYINLFTEIDRDDLHLVKDHGIYATWVRANHAPQ</sequence>
<dbReference type="InterPro" id="IPR011993">
    <property type="entry name" value="PH-like_dom_sf"/>
</dbReference>
<evidence type="ECO:0000256" key="5">
    <source>
        <dbReference type="ARBA" id="ARBA00023054"/>
    </source>
</evidence>
<comment type="subcellular location">
    <subcellularLocation>
        <location evidence="6">Cytoplasm</location>
    </subcellularLocation>
    <subcellularLocation>
        <location evidence="6">Endosome</location>
    </subcellularLocation>
</comment>
<dbReference type="InterPro" id="IPR036388">
    <property type="entry name" value="WH-like_DNA-bd_sf"/>
</dbReference>
<dbReference type="GO" id="GO:0031902">
    <property type="term" value="C:late endosome membrane"/>
    <property type="evidence" value="ECO:0007669"/>
    <property type="project" value="UniProtKB-UniRule"/>
</dbReference>
<dbReference type="SUPFAM" id="SSF46785">
    <property type="entry name" value="Winged helix' DNA-binding domain"/>
    <property type="match status" value="1"/>
</dbReference>
<evidence type="ECO:0000256" key="3">
    <source>
        <dbReference type="ARBA" id="ARBA00022753"/>
    </source>
</evidence>
<keyword evidence="2 6" id="KW-0813">Transport</keyword>
<dbReference type="Gene3D" id="2.30.29.30">
    <property type="entry name" value="Pleckstrin-homology domain (PH domain)/Phosphotyrosine-binding domain (PTB)"/>
    <property type="match status" value="1"/>
</dbReference>
<dbReference type="PANTHER" id="PTHR13128">
    <property type="entry name" value="VACUOLAR PROTEIN-SORTING-ASSOCIATED PROTEIN 36"/>
    <property type="match status" value="1"/>
</dbReference>
<feature type="region of interest" description="Disordered" evidence="7">
    <location>
        <begin position="195"/>
        <end position="218"/>
    </location>
</feature>
<dbReference type="SUPFAM" id="SSF50729">
    <property type="entry name" value="PH domain-like"/>
    <property type="match status" value="1"/>
</dbReference>
<evidence type="ECO:0000259" key="8">
    <source>
        <dbReference type="PROSITE" id="PS51495"/>
    </source>
</evidence>
<dbReference type="FunFam" id="1.10.10.10:FF:000165">
    <property type="entry name" value="Vacuolar protein sorting protein (Vps36)"/>
    <property type="match status" value="1"/>
</dbReference>